<evidence type="ECO:0008006" key="3">
    <source>
        <dbReference type="Google" id="ProtNLM"/>
    </source>
</evidence>
<gene>
    <name evidence="1" type="ORF">EXM22_13085</name>
</gene>
<dbReference type="Proteomes" id="UP000324209">
    <property type="component" value="Chromosome"/>
</dbReference>
<sequence>MKKRLRAIITGQRKHLDKSWYKLDNAGKIYPALLSKRISSLFRISLDLYEPVSYPLLCRAVEKTMPRFPYYQVSLRPGLFWYFLETNPRLPPVEGDSIYPCTGFPLKKRGMFLFRIRIYKNRIALECSHILTDGTGALTFLKTLAAEYLRQKGIPVDPDESLGILKLNQKADPIEFDDAFRKHFNKSLPETSRSARAYHLSNMLLPAGKYFITTGICSVADVKSQAKQYGVSLSEFLIAQLIDSFQELMSQDKKKKKLPVRLNVPVNLRALYPTVSMRNFFLSVEPWIDPRLGHYEFEEICAKVHHYMSYEVDRKFLNQQITRNMKGELNIINRLFPLHIKNMFMPTIYRILGENNYTSGFSNLGIIKLPDSMKEHIKNFDFYPPPVRETK</sequence>
<evidence type="ECO:0000313" key="1">
    <source>
        <dbReference type="EMBL" id="QEN08878.1"/>
    </source>
</evidence>
<dbReference type="EMBL" id="CP036150">
    <property type="protein sequence ID" value="QEN08878.1"/>
    <property type="molecule type" value="Genomic_DNA"/>
</dbReference>
<accession>A0A5C1QNG0</accession>
<evidence type="ECO:0000313" key="2">
    <source>
        <dbReference type="Proteomes" id="UP000324209"/>
    </source>
</evidence>
<name>A0A5C1QNG0_9SPIO</name>
<protein>
    <recommendedName>
        <fullName evidence="3">Alcohol acetyltransferase</fullName>
    </recommendedName>
</protein>
<organism evidence="1 2">
    <name type="scientific">Oceanispirochaeta crateris</name>
    <dbReference type="NCBI Taxonomy" id="2518645"/>
    <lineage>
        <taxon>Bacteria</taxon>
        <taxon>Pseudomonadati</taxon>
        <taxon>Spirochaetota</taxon>
        <taxon>Spirochaetia</taxon>
        <taxon>Spirochaetales</taxon>
        <taxon>Spirochaetaceae</taxon>
        <taxon>Oceanispirochaeta</taxon>
    </lineage>
</organism>
<dbReference type="AlphaFoldDB" id="A0A5C1QNG0"/>
<reference evidence="1 2" key="1">
    <citation type="submission" date="2019-02" db="EMBL/GenBank/DDBJ databases">
        <title>Complete Genome Sequence and Methylome Analysis of free living Spirochaetas.</title>
        <authorList>
            <person name="Fomenkov A."/>
            <person name="Dubinina G."/>
            <person name="Leshcheva N."/>
            <person name="Mikheeva N."/>
            <person name="Grabovich M."/>
            <person name="Vincze T."/>
            <person name="Roberts R.J."/>
        </authorList>
    </citation>
    <scope>NUCLEOTIDE SEQUENCE [LARGE SCALE GENOMIC DNA]</scope>
    <source>
        <strain evidence="1 2">K2</strain>
    </source>
</reference>
<dbReference type="RefSeq" id="WP_149486957.1">
    <property type="nucleotide sequence ID" value="NZ_CP036150.1"/>
</dbReference>
<dbReference type="OrthoDB" id="4876345at2"/>
<keyword evidence="2" id="KW-1185">Reference proteome</keyword>
<dbReference type="KEGG" id="ock:EXM22_13085"/>
<proteinExistence type="predicted"/>